<proteinExistence type="predicted"/>
<reference evidence="3" key="2">
    <citation type="submission" date="2012-01" db="EMBL/GenBank/DDBJ databases">
        <title>Noncontiguous Finished sequence of chromosome of Saccharomonospora glauca K62.</title>
        <authorList>
            <consortium name="US DOE Joint Genome Institute"/>
            <person name="Lucas S."/>
            <person name="Han J."/>
            <person name="Lapidus A."/>
            <person name="Cheng J.-F."/>
            <person name="Goodwin L."/>
            <person name="Pitluck S."/>
            <person name="Peters L."/>
            <person name="Mikhailova N."/>
            <person name="Held B."/>
            <person name="Detter J.C."/>
            <person name="Han C."/>
            <person name="Tapia R."/>
            <person name="Land M."/>
            <person name="Hauser L."/>
            <person name="Kyrpides N."/>
            <person name="Ivanova N."/>
            <person name="Pagani I."/>
            <person name="Brambilla E.-M."/>
            <person name="Klenk H.-P."/>
            <person name="Woyke T."/>
        </authorList>
    </citation>
    <scope>NUCLEOTIDE SEQUENCE [LARGE SCALE GENOMIC DNA]</scope>
    <source>
        <strain evidence="3">K62</strain>
        <plasmid evidence="3">pSACGL01</plasmid>
    </source>
</reference>
<evidence type="ECO:0000313" key="3">
    <source>
        <dbReference type="Proteomes" id="UP000005087"/>
    </source>
</evidence>
<dbReference type="HOGENOM" id="CLU_2685631_0_0_11"/>
<protein>
    <submittedName>
        <fullName evidence="2">Uncharacterized protein</fullName>
    </submittedName>
</protein>
<sequence>MTGSSLREQFEQLTAEIDRLRTRAAELADQRARLIAEEVARRGRGGARTLANELGVHEARVSQLVARARKGRAE</sequence>
<geneLocation type="plasmid" evidence="2 3">
    <name>pSACGL01</name>
</geneLocation>
<keyword evidence="1" id="KW-0175">Coiled coil</keyword>
<dbReference type="EMBL" id="CM001485">
    <property type="protein sequence ID" value="EIF01220.1"/>
    <property type="molecule type" value="Genomic_DNA"/>
</dbReference>
<keyword evidence="2" id="KW-0614">Plasmid</keyword>
<reference evidence="2 3" key="1">
    <citation type="submission" date="2011-09" db="EMBL/GenBank/DDBJ databases">
        <authorList>
            <consortium name="US DOE Joint Genome Institute (JGI-PGF)"/>
            <person name="Lucas S."/>
            <person name="Han J."/>
            <person name="Lapidus A."/>
            <person name="Cheng J.-F."/>
            <person name="Goodwin L."/>
            <person name="Pitluck S."/>
            <person name="Peters L."/>
            <person name="Land M.L."/>
            <person name="Hauser L."/>
            <person name="Brambilla E."/>
            <person name="Klenk H.-P."/>
            <person name="Woyke T.J."/>
        </authorList>
    </citation>
    <scope>NUCLEOTIDE SEQUENCE [LARGE SCALE GENOMIC DNA]</scope>
    <source>
        <strain evidence="2 3">K62</strain>
        <plasmid evidence="2 3">pSACGL01</plasmid>
    </source>
</reference>
<dbReference type="Proteomes" id="UP000005087">
    <property type="component" value="Plasmid pSACGL01"/>
</dbReference>
<name>I1D8E5_9PSEU</name>
<dbReference type="AlphaFoldDB" id="I1D8E5"/>
<evidence type="ECO:0000313" key="2">
    <source>
        <dbReference type="EMBL" id="EIF01220.1"/>
    </source>
</evidence>
<accession>I1D8E5</accession>
<gene>
    <name evidence="2" type="ORF">SacglDRAFT_00005</name>
</gene>
<feature type="coiled-coil region" evidence="1">
    <location>
        <begin position="3"/>
        <end position="37"/>
    </location>
</feature>
<evidence type="ECO:0000256" key="1">
    <source>
        <dbReference type="SAM" id="Coils"/>
    </source>
</evidence>
<organism evidence="2 3">
    <name type="scientific">Saccharomonospora glauca K62</name>
    <dbReference type="NCBI Taxonomy" id="928724"/>
    <lineage>
        <taxon>Bacteria</taxon>
        <taxon>Bacillati</taxon>
        <taxon>Actinomycetota</taxon>
        <taxon>Actinomycetes</taxon>
        <taxon>Pseudonocardiales</taxon>
        <taxon>Pseudonocardiaceae</taxon>
        <taxon>Saccharomonospora</taxon>
    </lineage>
</organism>
<keyword evidence="3" id="KW-1185">Reference proteome</keyword>